<organism evidence="2 3">
    <name type="scientific">Pisolithus tinctorius Marx 270</name>
    <dbReference type="NCBI Taxonomy" id="870435"/>
    <lineage>
        <taxon>Eukaryota</taxon>
        <taxon>Fungi</taxon>
        <taxon>Dikarya</taxon>
        <taxon>Basidiomycota</taxon>
        <taxon>Agaricomycotina</taxon>
        <taxon>Agaricomycetes</taxon>
        <taxon>Agaricomycetidae</taxon>
        <taxon>Boletales</taxon>
        <taxon>Sclerodermatineae</taxon>
        <taxon>Pisolithaceae</taxon>
        <taxon>Pisolithus</taxon>
    </lineage>
</organism>
<dbReference type="AlphaFoldDB" id="A0A0C3KBH7"/>
<proteinExistence type="predicted"/>
<dbReference type="EMBL" id="KN831961">
    <property type="protein sequence ID" value="KIO06987.1"/>
    <property type="molecule type" value="Genomic_DNA"/>
</dbReference>
<keyword evidence="3" id="KW-1185">Reference proteome</keyword>
<reference evidence="3" key="2">
    <citation type="submission" date="2015-01" db="EMBL/GenBank/DDBJ databases">
        <title>Evolutionary Origins and Diversification of the Mycorrhizal Mutualists.</title>
        <authorList>
            <consortium name="DOE Joint Genome Institute"/>
            <consortium name="Mycorrhizal Genomics Consortium"/>
            <person name="Kohler A."/>
            <person name="Kuo A."/>
            <person name="Nagy L.G."/>
            <person name="Floudas D."/>
            <person name="Copeland A."/>
            <person name="Barry K.W."/>
            <person name="Cichocki N."/>
            <person name="Veneault-Fourrey C."/>
            <person name="LaButti K."/>
            <person name="Lindquist E.A."/>
            <person name="Lipzen A."/>
            <person name="Lundell T."/>
            <person name="Morin E."/>
            <person name="Murat C."/>
            <person name="Riley R."/>
            <person name="Ohm R."/>
            <person name="Sun H."/>
            <person name="Tunlid A."/>
            <person name="Henrissat B."/>
            <person name="Grigoriev I.V."/>
            <person name="Hibbett D.S."/>
            <person name="Martin F."/>
        </authorList>
    </citation>
    <scope>NUCLEOTIDE SEQUENCE [LARGE SCALE GENOMIC DNA]</scope>
    <source>
        <strain evidence="3">Marx 270</strain>
    </source>
</reference>
<dbReference type="HOGENOM" id="CLU_2997409_0_0_1"/>
<evidence type="ECO:0000313" key="2">
    <source>
        <dbReference type="EMBL" id="KIO06987.1"/>
    </source>
</evidence>
<gene>
    <name evidence="2" type="ORF">M404DRAFT_998426</name>
</gene>
<feature type="region of interest" description="Disordered" evidence="1">
    <location>
        <begin position="1"/>
        <end position="33"/>
    </location>
</feature>
<sequence length="57" mass="6083">MIPDPEADSSLDHRPPEKAIPLTTEPSLNPDATVGQGTLALLLSRVTTPKRDPAITH</sequence>
<evidence type="ECO:0000256" key="1">
    <source>
        <dbReference type="SAM" id="MobiDB-lite"/>
    </source>
</evidence>
<dbReference type="Proteomes" id="UP000054217">
    <property type="component" value="Unassembled WGS sequence"/>
</dbReference>
<accession>A0A0C3KBH7</accession>
<dbReference type="InParanoid" id="A0A0C3KBH7"/>
<evidence type="ECO:0000313" key="3">
    <source>
        <dbReference type="Proteomes" id="UP000054217"/>
    </source>
</evidence>
<protein>
    <submittedName>
        <fullName evidence="2">Uncharacterized protein</fullName>
    </submittedName>
</protein>
<reference evidence="2 3" key="1">
    <citation type="submission" date="2014-04" db="EMBL/GenBank/DDBJ databases">
        <authorList>
            <consortium name="DOE Joint Genome Institute"/>
            <person name="Kuo A."/>
            <person name="Kohler A."/>
            <person name="Costa M.D."/>
            <person name="Nagy L.G."/>
            <person name="Floudas D."/>
            <person name="Copeland A."/>
            <person name="Barry K.W."/>
            <person name="Cichocki N."/>
            <person name="Veneault-Fourrey C."/>
            <person name="LaButti K."/>
            <person name="Lindquist E.A."/>
            <person name="Lipzen A."/>
            <person name="Lundell T."/>
            <person name="Morin E."/>
            <person name="Murat C."/>
            <person name="Sun H."/>
            <person name="Tunlid A."/>
            <person name="Henrissat B."/>
            <person name="Grigoriev I.V."/>
            <person name="Hibbett D.S."/>
            <person name="Martin F."/>
            <person name="Nordberg H.P."/>
            <person name="Cantor M.N."/>
            <person name="Hua S.X."/>
        </authorList>
    </citation>
    <scope>NUCLEOTIDE SEQUENCE [LARGE SCALE GENOMIC DNA]</scope>
    <source>
        <strain evidence="2 3">Marx 270</strain>
    </source>
</reference>
<name>A0A0C3KBH7_PISTI</name>